<dbReference type="Proteomes" id="UP000050482">
    <property type="component" value="Unassembled WGS sequence"/>
</dbReference>
<organism evidence="2 3">
    <name type="scientific">Alicyclobacillus ferrooxydans</name>
    <dbReference type="NCBI Taxonomy" id="471514"/>
    <lineage>
        <taxon>Bacteria</taxon>
        <taxon>Bacillati</taxon>
        <taxon>Bacillota</taxon>
        <taxon>Bacilli</taxon>
        <taxon>Bacillales</taxon>
        <taxon>Alicyclobacillaceae</taxon>
        <taxon>Alicyclobacillus</taxon>
    </lineage>
</organism>
<protein>
    <recommendedName>
        <fullName evidence="1">DinB-like domain-containing protein</fullName>
    </recommendedName>
</protein>
<evidence type="ECO:0000313" key="2">
    <source>
        <dbReference type="EMBL" id="KPV40774.1"/>
    </source>
</evidence>
<proteinExistence type="predicted"/>
<dbReference type="STRING" id="471514.AN477_20865"/>
<gene>
    <name evidence="2" type="ORF">AN477_20865</name>
</gene>
<dbReference type="SUPFAM" id="SSF109854">
    <property type="entry name" value="DinB/YfiT-like putative metalloenzymes"/>
    <property type="match status" value="1"/>
</dbReference>
<keyword evidence="3" id="KW-1185">Reference proteome</keyword>
<dbReference type="Gene3D" id="1.20.120.450">
    <property type="entry name" value="dinb family like domain"/>
    <property type="match status" value="1"/>
</dbReference>
<dbReference type="OrthoDB" id="9793216at2"/>
<dbReference type="RefSeq" id="WP_054971123.1">
    <property type="nucleotide sequence ID" value="NZ_LJCO01000096.1"/>
</dbReference>
<dbReference type="Pfam" id="PF12867">
    <property type="entry name" value="DinB_2"/>
    <property type="match status" value="1"/>
</dbReference>
<reference evidence="2 3" key="1">
    <citation type="submission" date="2015-09" db="EMBL/GenBank/DDBJ databases">
        <title>Draft genome sequence of Alicyclobacillus ferrooxydans DSM 22381.</title>
        <authorList>
            <person name="Hemp J."/>
        </authorList>
    </citation>
    <scope>NUCLEOTIDE SEQUENCE [LARGE SCALE GENOMIC DNA]</scope>
    <source>
        <strain evidence="2 3">TC-34</strain>
    </source>
</reference>
<name>A0A0P9CNS8_9BACL</name>
<dbReference type="PATRIC" id="fig|471514.4.peg.1667"/>
<feature type="domain" description="DinB-like" evidence="1">
    <location>
        <begin position="30"/>
        <end position="164"/>
    </location>
</feature>
<evidence type="ECO:0000313" key="3">
    <source>
        <dbReference type="Proteomes" id="UP000050482"/>
    </source>
</evidence>
<accession>A0A0P9CNS8</accession>
<dbReference type="InterPro" id="IPR034660">
    <property type="entry name" value="DinB/YfiT-like"/>
</dbReference>
<evidence type="ECO:0000259" key="1">
    <source>
        <dbReference type="Pfam" id="PF12867"/>
    </source>
</evidence>
<dbReference type="EMBL" id="LJCO01000096">
    <property type="protein sequence ID" value="KPV40774.1"/>
    <property type="molecule type" value="Genomic_DNA"/>
</dbReference>
<dbReference type="AlphaFoldDB" id="A0A0P9CNS8"/>
<sequence>MLVRPLTEEYPAYYVPYVGLVPDGNLVEILQQQQTDTCALFSKLSGKEADYRYAPEKWMTKEVLGHITDTERIMSYRLLRVLRGDKTPLAGFDEGEYMKNAPFHHWSVSDLLDNYTAVRQSTLALLRGVDAEDWLRKGVANNMDVSARAIAYIIAGHERHHVQIVLERYLAM</sequence>
<comment type="caution">
    <text evidence="2">The sequence shown here is derived from an EMBL/GenBank/DDBJ whole genome shotgun (WGS) entry which is preliminary data.</text>
</comment>
<dbReference type="InterPro" id="IPR024775">
    <property type="entry name" value="DinB-like"/>
</dbReference>